<reference evidence="2 3" key="1">
    <citation type="submission" date="2015-08" db="EMBL/GenBank/DDBJ databases">
        <title>Next Generation Sequencing and Analysis of the Genome of Puccinia sorghi L Schw, the Causal Agent of Maize Common Rust.</title>
        <authorList>
            <person name="Rochi L."/>
            <person name="Burguener G."/>
            <person name="Darino M."/>
            <person name="Turjanski A."/>
            <person name="Kreff E."/>
            <person name="Dieguez M.J."/>
            <person name="Sacco F."/>
        </authorList>
    </citation>
    <scope>NUCLEOTIDE SEQUENCE [LARGE SCALE GENOMIC DNA]</scope>
    <source>
        <strain evidence="2 3">RO10H11247</strain>
    </source>
</reference>
<dbReference type="Proteomes" id="UP000037035">
    <property type="component" value="Unassembled WGS sequence"/>
</dbReference>
<dbReference type="Pfam" id="PF20515">
    <property type="entry name" value="2OG-FeII_Oxy_6"/>
    <property type="match status" value="1"/>
</dbReference>
<dbReference type="OrthoDB" id="2496844at2759"/>
<evidence type="ECO:0000313" key="2">
    <source>
        <dbReference type="EMBL" id="KNZ45782.1"/>
    </source>
</evidence>
<comment type="caution">
    <text evidence="2">The sequence shown here is derived from an EMBL/GenBank/DDBJ whole genome shotgun (WGS) entry which is preliminary data.</text>
</comment>
<protein>
    <recommendedName>
        <fullName evidence="1">Tet-like 2OG-Fe(II) oxygenase domain-containing protein</fullName>
    </recommendedName>
</protein>
<feature type="non-terminal residue" evidence="2">
    <location>
        <position position="1"/>
    </location>
</feature>
<dbReference type="EMBL" id="LAVV01013278">
    <property type="protein sequence ID" value="KNZ45782.1"/>
    <property type="molecule type" value="Genomic_DNA"/>
</dbReference>
<dbReference type="VEuPathDB" id="FungiDB:VP01_7805g1"/>
<name>A0A0L6UC04_9BASI</name>
<proteinExistence type="predicted"/>
<evidence type="ECO:0000313" key="3">
    <source>
        <dbReference type="Proteomes" id="UP000037035"/>
    </source>
</evidence>
<keyword evidence="3" id="KW-1185">Reference proteome</keyword>
<sequence>TTGNLVEENFKVKGGEIICPDHSCGINFSGFNGIVEFAWKATAYSHLTLLSNTPSKSLHTHMGISFQLPKKPPAALEKTKQNVYAKDPDKSH</sequence>
<gene>
    <name evidence="2" type="ORF">VP01_7805g1</name>
</gene>
<dbReference type="InterPro" id="IPR046798">
    <property type="entry name" value="2OG-FeII_Oxy_6"/>
</dbReference>
<feature type="domain" description="Tet-like 2OG-Fe(II) oxygenase" evidence="1">
    <location>
        <begin position="3"/>
        <end position="49"/>
    </location>
</feature>
<organism evidence="2 3">
    <name type="scientific">Puccinia sorghi</name>
    <dbReference type="NCBI Taxonomy" id="27349"/>
    <lineage>
        <taxon>Eukaryota</taxon>
        <taxon>Fungi</taxon>
        <taxon>Dikarya</taxon>
        <taxon>Basidiomycota</taxon>
        <taxon>Pucciniomycotina</taxon>
        <taxon>Pucciniomycetes</taxon>
        <taxon>Pucciniales</taxon>
        <taxon>Pucciniaceae</taxon>
        <taxon>Puccinia</taxon>
    </lineage>
</organism>
<accession>A0A0L6UC04</accession>
<evidence type="ECO:0000259" key="1">
    <source>
        <dbReference type="Pfam" id="PF20515"/>
    </source>
</evidence>
<dbReference type="AlphaFoldDB" id="A0A0L6UC04"/>